<dbReference type="GO" id="GO:0003700">
    <property type="term" value="F:DNA-binding transcription factor activity"/>
    <property type="evidence" value="ECO:0007669"/>
    <property type="project" value="TreeGrafter"/>
</dbReference>
<dbReference type="PRINTS" id="PR00455">
    <property type="entry name" value="HTHTETR"/>
</dbReference>
<dbReference type="InParanoid" id="A0A543B039"/>
<feature type="domain" description="HTH tetR-type" evidence="3">
    <location>
        <begin position="23"/>
        <end position="83"/>
    </location>
</feature>
<dbReference type="Gene3D" id="1.10.10.60">
    <property type="entry name" value="Homeodomain-like"/>
    <property type="match status" value="1"/>
</dbReference>
<dbReference type="EMBL" id="VFOW01000001">
    <property type="protein sequence ID" value="TQL78120.1"/>
    <property type="molecule type" value="Genomic_DNA"/>
</dbReference>
<comment type="caution">
    <text evidence="4">The sequence shown here is derived from an EMBL/GenBank/DDBJ whole genome shotgun (WGS) entry which is preliminary data.</text>
</comment>
<feature type="DNA-binding region" description="H-T-H motif" evidence="2">
    <location>
        <begin position="46"/>
        <end position="65"/>
    </location>
</feature>
<protein>
    <submittedName>
        <fullName evidence="4">TetR family transcriptional regulator</fullName>
    </submittedName>
</protein>
<dbReference type="SUPFAM" id="SSF46689">
    <property type="entry name" value="Homeodomain-like"/>
    <property type="match status" value="1"/>
</dbReference>
<evidence type="ECO:0000313" key="4">
    <source>
        <dbReference type="EMBL" id="TQL78120.1"/>
    </source>
</evidence>
<dbReference type="PANTHER" id="PTHR30055:SF226">
    <property type="entry name" value="HTH-TYPE TRANSCRIPTIONAL REGULATOR PKSA"/>
    <property type="match status" value="1"/>
</dbReference>
<keyword evidence="1 2" id="KW-0238">DNA-binding</keyword>
<reference evidence="4 5" key="1">
    <citation type="submission" date="2019-06" db="EMBL/GenBank/DDBJ databases">
        <title>Sequencing the genomes of 1000 actinobacteria strains.</title>
        <authorList>
            <person name="Klenk H.-P."/>
        </authorList>
    </citation>
    <scope>NUCLEOTIDE SEQUENCE [LARGE SCALE GENOMIC DNA]</scope>
    <source>
        <strain evidence="4 5">DSM 45928</strain>
    </source>
</reference>
<evidence type="ECO:0000256" key="1">
    <source>
        <dbReference type="ARBA" id="ARBA00023125"/>
    </source>
</evidence>
<evidence type="ECO:0000256" key="2">
    <source>
        <dbReference type="PROSITE-ProRule" id="PRU00335"/>
    </source>
</evidence>
<dbReference type="PROSITE" id="PS50977">
    <property type="entry name" value="HTH_TETR_2"/>
    <property type="match status" value="1"/>
</dbReference>
<dbReference type="SUPFAM" id="SSF48498">
    <property type="entry name" value="Tetracyclin repressor-like, C-terminal domain"/>
    <property type="match status" value="1"/>
</dbReference>
<dbReference type="Pfam" id="PF17932">
    <property type="entry name" value="TetR_C_24"/>
    <property type="match status" value="1"/>
</dbReference>
<dbReference type="Pfam" id="PF00440">
    <property type="entry name" value="TetR_N"/>
    <property type="match status" value="1"/>
</dbReference>
<evidence type="ECO:0000259" key="3">
    <source>
        <dbReference type="PROSITE" id="PS50977"/>
    </source>
</evidence>
<dbReference type="Gene3D" id="1.10.357.10">
    <property type="entry name" value="Tetracycline Repressor, domain 2"/>
    <property type="match status" value="1"/>
</dbReference>
<dbReference type="OrthoDB" id="9806334at2"/>
<dbReference type="GO" id="GO:0000976">
    <property type="term" value="F:transcription cis-regulatory region binding"/>
    <property type="evidence" value="ECO:0007669"/>
    <property type="project" value="TreeGrafter"/>
</dbReference>
<organism evidence="4 5">
    <name type="scientific">Stackebrandtia endophytica</name>
    <dbReference type="NCBI Taxonomy" id="1496996"/>
    <lineage>
        <taxon>Bacteria</taxon>
        <taxon>Bacillati</taxon>
        <taxon>Actinomycetota</taxon>
        <taxon>Actinomycetes</taxon>
        <taxon>Glycomycetales</taxon>
        <taxon>Glycomycetaceae</taxon>
        <taxon>Stackebrandtia</taxon>
    </lineage>
</organism>
<dbReference type="PANTHER" id="PTHR30055">
    <property type="entry name" value="HTH-TYPE TRANSCRIPTIONAL REGULATOR RUTR"/>
    <property type="match status" value="1"/>
</dbReference>
<dbReference type="InterPro" id="IPR009057">
    <property type="entry name" value="Homeodomain-like_sf"/>
</dbReference>
<dbReference type="InterPro" id="IPR001647">
    <property type="entry name" value="HTH_TetR"/>
</dbReference>
<dbReference type="InterPro" id="IPR050109">
    <property type="entry name" value="HTH-type_TetR-like_transc_reg"/>
</dbReference>
<sequence>MHSKNDDGDQKPGGKASRTFIEAARRRQIIDAAIEVIAEVGYAKLSFAKIAQRAKISPSLISYHFDDKRDLVVSLADDINKRLEQVLTAASAGAQSYRDVLRRVVMAFIRFADEQRAHLIALSQIASGTRDEAATSRIVDSNGAVSGWEELLAEGQRAGEFPAGDIRATALCIHGVLEFIPHELYTNPDTDVDRLSHAIADNIERMVIGDTTPPTSTDEPGKVRQP</sequence>
<dbReference type="Proteomes" id="UP000317043">
    <property type="component" value="Unassembled WGS sequence"/>
</dbReference>
<name>A0A543B039_9ACTN</name>
<accession>A0A543B039</accession>
<gene>
    <name evidence="4" type="ORF">FB566_3697</name>
</gene>
<dbReference type="InterPro" id="IPR036271">
    <property type="entry name" value="Tet_transcr_reg_TetR-rel_C_sf"/>
</dbReference>
<dbReference type="InterPro" id="IPR041490">
    <property type="entry name" value="KstR2_TetR_C"/>
</dbReference>
<keyword evidence="5" id="KW-1185">Reference proteome</keyword>
<dbReference type="RefSeq" id="WP_142042083.1">
    <property type="nucleotide sequence ID" value="NZ_JBHTGS010000001.1"/>
</dbReference>
<proteinExistence type="predicted"/>
<evidence type="ECO:0000313" key="5">
    <source>
        <dbReference type="Proteomes" id="UP000317043"/>
    </source>
</evidence>
<dbReference type="AlphaFoldDB" id="A0A543B039"/>